<dbReference type="Proteomes" id="UP001344447">
    <property type="component" value="Unassembled WGS sequence"/>
</dbReference>
<dbReference type="Pfam" id="PF00615">
    <property type="entry name" value="RGS"/>
    <property type="match status" value="1"/>
</dbReference>
<proteinExistence type="predicted"/>
<evidence type="ECO:0000313" key="2">
    <source>
        <dbReference type="EMBL" id="KAK5584834.1"/>
    </source>
</evidence>
<organism evidence="2 3">
    <name type="scientific">Dictyostelium firmibasis</name>
    <dbReference type="NCBI Taxonomy" id="79012"/>
    <lineage>
        <taxon>Eukaryota</taxon>
        <taxon>Amoebozoa</taxon>
        <taxon>Evosea</taxon>
        <taxon>Eumycetozoa</taxon>
        <taxon>Dictyostelia</taxon>
        <taxon>Dictyosteliales</taxon>
        <taxon>Dictyosteliaceae</taxon>
        <taxon>Dictyostelium</taxon>
    </lineage>
</organism>
<dbReference type="Gene3D" id="1.10.167.10">
    <property type="entry name" value="Regulator of G-protein Signalling 4, domain 2"/>
    <property type="match status" value="1"/>
</dbReference>
<dbReference type="PRINTS" id="PR01301">
    <property type="entry name" value="RGSPROTEIN"/>
</dbReference>
<dbReference type="EMBL" id="JAVFKY010000001">
    <property type="protein sequence ID" value="KAK5584834.1"/>
    <property type="molecule type" value="Genomic_DNA"/>
</dbReference>
<dbReference type="InterPro" id="IPR036305">
    <property type="entry name" value="RGS_sf"/>
</dbReference>
<dbReference type="PROSITE" id="PS50132">
    <property type="entry name" value="RGS"/>
    <property type="match status" value="1"/>
</dbReference>
<keyword evidence="3" id="KW-1185">Reference proteome</keyword>
<gene>
    <name evidence="2" type="ORF">RB653_006451</name>
</gene>
<accession>A0AAN7U2R7</accession>
<evidence type="ECO:0000259" key="1">
    <source>
        <dbReference type="PROSITE" id="PS50132"/>
    </source>
</evidence>
<dbReference type="InterPro" id="IPR044926">
    <property type="entry name" value="RGS_subdomain_2"/>
</dbReference>
<comment type="caution">
    <text evidence="2">The sequence shown here is derived from an EMBL/GenBank/DDBJ whole genome shotgun (WGS) entry which is preliminary data.</text>
</comment>
<evidence type="ECO:0000313" key="3">
    <source>
        <dbReference type="Proteomes" id="UP001344447"/>
    </source>
</evidence>
<dbReference type="PANTHER" id="PTHR10845:SF270">
    <property type="entry name" value="RGS DOMAIN-CONTAINING PROTEIN"/>
    <property type="match status" value="1"/>
</dbReference>
<protein>
    <recommendedName>
        <fullName evidence="1">RGS domain-containing protein</fullName>
    </recommendedName>
</protein>
<dbReference type="SMART" id="SM00315">
    <property type="entry name" value="RGS"/>
    <property type="match status" value="1"/>
</dbReference>
<name>A0AAN7U2R7_9MYCE</name>
<reference evidence="2 3" key="1">
    <citation type="submission" date="2023-11" db="EMBL/GenBank/DDBJ databases">
        <title>Dfirmibasis_genome.</title>
        <authorList>
            <person name="Edelbroek B."/>
            <person name="Kjellin J."/>
            <person name="Jerlstrom-Hultqvist J."/>
            <person name="Soderbom F."/>
        </authorList>
    </citation>
    <scope>NUCLEOTIDE SEQUENCE [LARGE SCALE GENOMIC DNA]</scope>
    <source>
        <strain evidence="2 3">TNS-C-14</strain>
    </source>
</reference>
<feature type="domain" description="RGS" evidence="1">
    <location>
        <begin position="3"/>
        <end position="120"/>
    </location>
</feature>
<dbReference type="SUPFAM" id="SSF48097">
    <property type="entry name" value="Regulator of G-protein signaling, RGS"/>
    <property type="match status" value="1"/>
</dbReference>
<sequence length="152" mass="18270">MTQLEQIIKDRNLALVFRQFLYNRFNNENFSFWLEAENYKYLDKSEMDIRSKAIFAKYFLADSKYELNINFQDRKDLEDKINKNSATSDTFDRIQNDIKKHMETDAIPLFLKSDDYKKYKESQTISVPDRDRSVTVGMIEEFFKNRQLGTQN</sequence>
<dbReference type="InterPro" id="IPR016137">
    <property type="entry name" value="RGS"/>
</dbReference>
<dbReference type="PANTHER" id="PTHR10845">
    <property type="entry name" value="REGULATOR OF G PROTEIN SIGNALING"/>
    <property type="match status" value="1"/>
</dbReference>
<dbReference type="AlphaFoldDB" id="A0AAN7U2R7"/>